<dbReference type="Gene3D" id="6.10.280.50">
    <property type="match status" value="1"/>
</dbReference>
<organism evidence="1">
    <name type="scientific">marine sediment metagenome</name>
    <dbReference type="NCBI Taxonomy" id="412755"/>
    <lineage>
        <taxon>unclassified sequences</taxon>
        <taxon>metagenomes</taxon>
        <taxon>ecological metagenomes</taxon>
    </lineage>
</organism>
<reference evidence="1" key="1">
    <citation type="journal article" date="2015" name="Nature">
        <title>Complex archaea that bridge the gap between prokaryotes and eukaryotes.</title>
        <authorList>
            <person name="Spang A."/>
            <person name="Saw J.H."/>
            <person name="Jorgensen S.L."/>
            <person name="Zaremba-Niedzwiedzka K."/>
            <person name="Martijn J."/>
            <person name="Lind A.E."/>
            <person name="van Eijk R."/>
            <person name="Schleper C."/>
            <person name="Guy L."/>
            <person name="Ettema T.J."/>
        </authorList>
    </citation>
    <scope>NUCLEOTIDE SEQUENCE</scope>
</reference>
<name>A0A0F9L221_9ZZZZ</name>
<dbReference type="InterPro" id="IPR038444">
    <property type="entry name" value="DUF465_sf"/>
</dbReference>
<dbReference type="AlphaFoldDB" id="A0A0F9L221"/>
<protein>
    <recommendedName>
        <fullName evidence="2">Protein containing DUF465</fullName>
    </recommendedName>
</protein>
<dbReference type="InterPro" id="IPR007420">
    <property type="entry name" value="DUF465"/>
</dbReference>
<sequence>MNAPSDLSMKNDDVLRVELEVFRREHRDLDDAIHALAEKGTGEQLTMQRLKKRKLRLKDLIAQIEDRLTPDITA</sequence>
<evidence type="ECO:0008006" key="2">
    <source>
        <dbReference type="Google" id="ProtNLM"/>
    </source>
</evidence>
<proteinExistence type="predicted"/>
<dbReference type="Pfam" id="PF04325">
    <property type="entry name" value="DUF465"/>
    <property type="match status" value="1"/>
</dbReference>
<dbReference type="EMBL" id="LAZR01007044">
    <property type="protein sequence ID" value="KKM87843.1"/>
    <property type="molecule type" value="Genomic_DNA"/>
</dbReference>
<evidence type="ECO:0000313" key="1">
    <source>
        <dbReference type="EMBL" id="KKM87843.1"/>
    </source>
</evidence>
<accession>A0A0F9L221</accession>
<comment type="caution">
    <text evidence="1">The sequence shown here is derived from an EMBL/GenBank/DDBJ whole genome shotgun (WGS) entry which is preliminary data.</text>
</comment>
<gene>
    <name evidence="1" type="ORF">LCGC14_1264850</name>
</gene>